<comment type="caution">
    <text evidence="2">The sequence shown here is derived from an EMBL/GenBank/DDBJ whole genome shotgun (WGS) entry which is preliminary data.</text>
</comment>
<dbReference type="AlphaFoldDB" id="A0A834NFN0"/>
<evidence type="ECO:0000313" key="3">
    <source>
        <dbReference type="Proteomes" id="UP000614350"/>
    </source>
</evidence>
<organism evidence="2 3">
    <name type="scientific">Vespula vulgaris</name>
    <name type="common">Yellow jacket</name>
    <name type="synonym">Wasp</name>
    <dbReference type="NCBI Taxonomy" id="7454"/>
    <lineage>
        <taxon>Eukaryota</taxon>
        <taxon>Metazoa</taxon>
        <taxon>Ecdysozoa</taxon>
        <taxon>Arthropoda</taxon>
        <taxon>Hexapoda</taxon>
        <taxon>Insecta</taxon>
        <taxon>Pterygota</taxon>
        <taxon>Neoptera</taxon>
        <taxon>Endopterygota</taxon>
        <taxon>Hymenoptera</taxon>
        <taxon>Apocrita</taxon>
        <taxon>Aculeata</taxon>
        <taxon>Vespoidea</taxon>
        <taxon>Vespidae</taxon>
        <taxon>Vespinae</taxon>
        <taxon>Vespula</taxon>
    </lineage>
</organism>
<reference evidence="2" key="1">
    <citation type="journal article" date="2020" name="G3 (Bethesda)">
        <title>High-Quality Assemblies for Three Invasive Social Wasps from the &lt;i&gt;Vespula&lt;/i&gt; Genus.</title>
        <authorList>
            <person name="Harrop T.W.R."/>
            <person name="Guhlin J."/>
            <person name="McLaughlin G.M."/>
            <person name="Permina E."/>
            <person name="Stockwell P."/>
            <person name="Gilligan J."/>
            <person name="Le Lec M.F."/>
            <person name="Gruber M.A.M."/>
            <person name="Quinn O."/>
            <person name="Lovegrove M."/>
            <person name="Duncan E.J."/>
            <person name="Remnant E.J."/>
            <person name="Van Eeckhoven J."/>
            <person name="Graham B."/>
            <person name="Knapp R.A."/>
            <person name="Langford K.W."/>
            <person name="Kronenberg Z."/>
            <person name="Press M.O."/>
            <person name="Eacker S.M."/>
            <person name="Wilson-Rankin E.E."/>
            <person name="Purcell J."/>
            <person name="Lester P.J."/>
            <person name="Dearden P.K."/>
        </authorList>
    </citation>
    <scope>NUCLEOTIDE SEQUENCE</scope>
    <source>
        <strain evidence="2">Marl-1</strain>
    </source>
</reference>
<evidence type="ECO:0000256" key="1">
    <source>
        <dbReference type="SAM" id="MobiDB-lite"/>
    </source>
</evidence>
<dbReference type="EMBL" id="JACSEA010000002">
    <property type="protein sequence ID" value="KAF7407567.1"/>
    <property type="molecule type" value="Genomic_DNA"/>
</dbReference>
<gene>
    <name evidence="2" type="ORF">HZH66_002104</name>
</gene>
<name>A0A834NFN0_VESVU</name>
<sequence length="186" mass="21030">MAINVRNYGWKYRCPGNYRNPWGFNAGLLPPTYYHSCFLKHRDSRNRGTSNLKREITTCRLLGCVQWLDIALISVIRNFREEGENRDSGKEDACHRMLSQDSSISSNSSSSSSSSSSNSSSTSSGSRRERSKSHNREEEPVQTRVYIPCIAQGKAVRQREQSRPDSVLPEQVENLSGVRDAEQTIP</sequence>
<keyword evidence="3" id="KW-1185">Reference proteome</keyword>
<evidence type="ECO:0000313" key="2">
    <source>
        <dbReference type="EMBL" id="KAF7407567.1"/>
    </source>
</evidence>
<protein>
    <submittedName>
        <fullName evidence="2">Uncharacterized protein</fullName>
    </submittedName>
</protein>
<feature type="compositionally biased region" description="Basic and acidic residues" evidence="1">
    <location>
        <begin position="82"/>
        <end position="95"/>
    </location>
</feature>
<proteinExistence type="predicted"/>
<dbReference type="Proteomes" id="UP000614350">
    <property type="component" value="Unassembled WGS sequence"/>
</dbReference>
<feature type="compositionally biased region" description="Low complexity" evidence="1">
    <location>
        <begin position="99"/>
        <end position="125"/>
    </location>
</feature>
<feature type="compositionally biased region" description="Basic and acidic residues" evidence="1">
    <location>
        <begin position="126"/>
        <end position="141"/>
    </location>
</feature>
<accession>A0A834NFN0</accession>
<feature type="region of interest" description="Disordered" evidence="1">
    <location>
        <begin position="82"/>
        <end position="186"/>
    </location>
</feature>